<reference evidence="1" key="1">
    <citation type="submission" date="2016-01" db="EMBL/GenBank/DDBJ databases">
        <title>Reference transcriptome for the parasite Schistocephalus solidus: insights into the molecular evolution of parasitism.</title>
        <authorList>
            <person name="Hebert F.O."/>
            <person name="Grambauer S."/>
            <person name="Barber I."/>
            <person name="Landry C.R."/>
            <person name="Aubin-Horth N."/>
        </authorList>
    </citation>
    <scope>NUCLEOTIDE SEQUENCE</scope>
</reference>
<evidence type="ECO:0000313" key="1">
    <source>
        <dbReference type="EMBL" id="JAP41329.1"/>
    </source>
</evidence>
<dbReference type="EMBL" id="GEEE01021896">
    <property type="protein sequence ID" value="JAP41329.1"/>
    <property type="molecule type" value="Transcribed_RNA"/>
</dbReference>
<accession>A0A0X3NN70</accession>
<gene>
    <name evidence="1" type="ORF">TR99354</name>
</gene>
<name>A0A0X3NN70_SCHSO</name>
<proteinExistence type="predicted"/>
<sequence length="123" mass="14029">MIVHLINMHYLLAAPFSSSSTTVIFAKRHYMDTLTLVFDEPIKDITLEGRITKYEGGIRTGNSEVFLPYESLDVLIRLTGRIDATTVSFSLKDSEDVETHFFIQPMSDIESMYNPIAYITFPK</sequence>
<protein>
    <submittedName>
        <fullName evidence="1">Uncharacterized protein</fullName>
    </submittedName>
</protein>
<dbReference type="AlphaFoldDB" id="A0A0X3NN70"/>
<organism evidence="1">
    <name type="scientific">Schistocephalus solidus</name>
    <name type="common">Tapeworm</name>
    <dbReference type="NCBI Taxonomy" id="70667"/>
    <lineage>
        <taxon>Eukaryota</taxon>
        <taxon>Metazoa</taxon>
        <taxon>Spiralia</taxon>
        <taxon>Lophotrochozoa</taxon>
        <taxon>Platyhelminthes</taxon>
        <taxon>Cestoda</taxon>
        <taxon>Eucestoda</taxon>
        <taxon>Diphyllobothriidea</taxon>
        <taxon>Diphyllobothriidae</taxon>
        <taxon>Schistocephalus</taxon>
    </lineage>
</organism>